<dbReference type="SMART" id="SM01043">
    <property type="entry name" value="BTAD"/>
    <property type="match status" value="1"/>
</dbReference>
<dbReference type="InterPro" id="IPR011990">
    <property type="entry name" value="TPR-like_helical_dom_sf"/>
</dbReference>
<dbReference type="InterPro" id="IPR036388">
    <property type="entry name" value="WH-like_DNA-bd_sf"/>
</dbReference>
<dbReference type="SMART" id="SM00028">
    <property type="entry name" value="TPR"/>
    <property type="match status" value="4"/>
</dbReference>
<dbReference type="InterPro" id="IPR016032">
    <property type="entry name" value="Sig_transdc_resp-reg_C-effctor"/>
</dbReference>
<keyword evidence="2" id="KW-0238">DNA-binding</keyword>
<comment type="similarity">
    <text evidence="1">Belongs to the AfsR/DnrI/RedD regulatory family.</text>
</comment>
<dbReference type="Pfam" id="PF13191">
    <property type="entry name" value="AAA_16"/>
    <property type="match status" value="1"/>
</dbReference>
<evidence type="ECO:0000313" key="5">
    <source>
        <dbReference type="EMBL" id="BAL52798.1"/>
    </source>
</evidence>
<dbReference type="InterPro" id="IPR041664">
    <property type="entry name" value="AAA_16"/>
</dbReference>
<dbReference type="Gene3D" id="3.40.50.300">
    <property type="entry name" value="P-loop containing nucleotide triphosphate hydrolases"/>
    <property type="match status" value="1"/>
</dbReference>
<dbReference type="Gene3D" id="1.25.40.10">
    <property type="entry name" value="Tetratricopeptide repeat domain"/>
    <property type="match status" value="2"/>
</dbReference>
<evidence type="ECO:0000259" key="4">
    <source>
        <dbReference type="SMART" id="SM01043"/>
    </source>
</evidence>
<evidence type="ECO:0000256" key="1">
    <source>
        <dbReference type="ARBA" id="ARBA00005820"/>
    </source>
</evidence>
<feature type="domain" description="OmpR/PhoB-type" evidence="3">
    <location>
        <begin position="20"/>
        <end position="98"/>
    </location>
</feature>
<dbReference type="InterPro" id="IPR019734">
    <property type="entry name" value="TPR_rpt"/>
</dbReference>
<dbReference type="SUPFAM" id="SSF46894">
    <property type="entry name" value="C-terminal effector domain of the bipartite response regulators"/>
    <property type="match status" value="1"/>
</dbReference>
<dbReference type="Gene3D" id="1.10.10.10">
    <property type="entry name" value="Winged helix-like DNA-binding domain superfamily/Winged helix DNA-binding domain"/>
    <property type="match status" value="1"/>
</dbReference>
<evidence type="ECO:0000259" key="3">
    <source>
        <dbReference type="SMART" id="SM00862"/>
    </source>
</evidence>
<dbReference type="InterPro" id="IPR027417">
    <property type="entry name" value="P-loop_NTPase"/>
</dbReference>
<reference evidence="5" key="2">
    <citation type="journal article" date="2012" name="PLoS ONE">
        <title>A Deeply Branching Thermophilic Bacterium with an Ancient Acetyl-CoA Pathway Dominates a Subsurface Ecosystem.</title>
        <authorList>
            <person name="Takami H."/>
            <person name="Noguchi H."/>
            <person name="Takaki Y."/>
            <person name="Uchiyama I."/>
            <person name="Toyoda A."/>
            <person name="Nishi S."/>
            <person name="Chee G.-J."/>
            <person name="Arai W."/>
            <person name="Nunoura T."/>
            <person name="Itoh T."/>
            <person name="Hattori M."/>
            <person name="Takai K."/>
        </authorList>
    </citation>
    <scope>NUCLEOTIDE SEQUENCE</scope>
</reference>
<dbReference type="GO" id="GO:0000160">
    <property type="term" value="P:phosphorelay signal transduction system"/>
    <property type="evidence" value="ECO:0007669"/>
    <property type="project" value="InterPro"/>
</dbReference>
<dbReference type="Pfam" id="PF13374">
    <property type="entry name" value="TPR_10"/>
    <property type="match status" value="1"/>
</dbReference>
<dbReference type="Pfam" id="PF13424">
    <property type="entry name" value="TPR_12"/>
    <property type="match status" value="1"/>
</dbReference>
<dbReference type="AlphaFoldDB" id="H5S9G2"/>
<name>H5S9G2_9ZZZZ</name>
<gene>
    <name evidence="5" type="ORF">HGMM_F03C06C03</name>
</gene>
<dbReference type="GO" id="GO:0006355">
    <property type="term" value="P:regulation of DNA-templated transcription"/>
    <property type="evidence" value="ECO:0007669"/>
    <property type="project" value="InterPro"/>
</dbReference>
<dbReference type="PANTHER" id="PTHR47691:SF3">
    <property type="entry name" value="HTH-TYPE TRANSCRIPTIONAL REGULATOR RV0890C-RELATED"/>
    <property type="match status" value="1"/>
</dbReference>
<dbReference type="SUPFAM" id="SSF48452">
    <property type="entry name" value="TPR-like"/>
    <property type="match status" value="2"/>
</dbReference>
<dbReference type="PANTHER" id="PTHR47691">
    <property type="entry name" value="REGULATOR-RELATED"/>
    <property type="match status" value="1"/>
</dbReference>
<dbReference type="InterPro" id="IPR001867">
    <property type="entry name" value="OmpR/PhoB-type_DNA-bd"/>
</dbReference>
<dbReference type="GO" id="GO:0003677">
    <property type="term" value="F:DNA binding"/>
    <property type="evidence" value="ECO:0007669"/>
    <property type="project" value="UniProtKB-KW"/>
</dbReference>
<dbReference type="SMART" id="SM00862">
    <property type="entry name" value="Trans_reg_C"/>
    <property type="match status" value="1"/>
</dbReference>
<organism evidence="5">
    <name type="scientific">uncultured prokaryote</name>
    <dbReference type="NCBI Taxonomy" id="198431"/>
    <lineage>
        <taxon>unclassified sequences</taxon>
        <taxon>environmental samples</taxon>
    </lineage>
</organism>
<reference evidence="5" key="1">
    <citation type="journal article" date="2005" name="Environ. Microbiol.">
        <title>Genetic and functional properties of uncultivated thermophilic crenarchaeotes from a subsurface gold mine as revealed by analysis of genome fragments.</title>
        <authorList>
            <person name="Nunoura T."/>
            <person name="Hirayama H."/>
            <person name="Takami H."/>
            <person name="Oida H."/>
            <person name="Nishi S."/>
            <person name="Shimamura S."/>
            <person name="Suzuki Y."/>
            <person name="Inagaki F."/>
            <person name="Takai K."/>
            <person name="Nealson K.H."/>
            <person name="Horikoshi K."/>
        </authorList>
    </citation>
    <scope>NUCLEOTIDE SEQUENCE</scope>
</reference>
<dbReference type="SUPFAM" id="SSF52540">
    <property type="entry name" value="P-loop containing nucleoside triphosphate hydrolases"/>
    <property type="match status" value="1"/>
</dbReference>
<evidence type="ECO:0000256" key="2">
    <source>
        <dbReference type="ARBA" id="ARBA00023125"/>
    </source>
</evidence>
<dbReference type="EMBL" id="AP011640">
    <property type="protein sequence ID" value="BAL52798.1"/>
    <property type="molecule type" value="Genomic_DNA"/>
</dbReference>
<accession>H5S9G2</accession>
<sequence length="1187" mass="132814">MRVGMVKARLLGELQVEVNGQPCTRFRTRKVAQLLAYLLRYPQRHPRERLLKLFWGDLPAAAARNNLRVALTMLRRLLEPLSVPAGTILQTDRRFVGLNPELIETDVAAFEDALQQAANASNPAEQRQLLKRACSLYTGDFLIGFDEPWIQAERERLRQLYHDALQQLQPAEARANLSSRDPTTFIASNPPCGLGVVLGLENETPLERLRSWARQVIGASGGFVLEATTTGIRSFFSSLEALLKALDPLHAQLKAARFAMDIGELRYSLGRYGGKPLQVVEQLLQAGYPHQILCTERAALLLPQARGVTRFTLRHLGCYRLSEQGSNEQVYQFDFAGREQLFAPLRARSPLQPALPRVPTSFLGRDMELAQLQALLQASEGQLITVVGAPGVGKSRFILECAWRMEPFFAEARWWITLHGDELSLPAEYQAGSRRSSGEDISAGESIAEALARRLGWEWRGVEPLVHALSGALGGRPALLAIDGANAWSEGQKAELTQLLRGITGLRVMVASQQPIGITEEQLFSLEPLPVPPEGVEEVEALQRYAAVRLFVERARQIAPDFRLTERNAAEVAALCRLLEGLPLAIELVAARVGSCSLAEIRKRLQSTHSVPLKWLSKRPSGAIGHTLQASLKATYALLSAEARALLMWLSVFRGGFTQAAAQAIASTLLNDPLLTAANKEKSLSEALSELMRVSLITRYSPLATHPDRERYRLLEPVRLFAEEQLASEGQMQQAREAHLNYMVMLAEQLQDKLESWEMLEQERANLEAALAWGLEHAPGQALRLANALALFWERRGSGQTIYPLLCQLPDRLADIEQQLQAARIVTNLAVRRGDMAQAEALLQQYLPLAERRSESRVSAQLWVMAGYYYWMQGECECSIAYLQRAIRRFQTLDAPLERAEALNHLAIALWIREELSAAACALEEALELTVPDTAPLLRMKIMSNLANVLYQMGQKERAEAMLIATLQLAQQLGDQRTIATLLNNWSVWLRERGEYARARELCLQANTLWQALHEGIGEAAALNNLADIALHEGDHETASTLFHRSLECILRNRLFWYLPRVLQNLAELAERQGALEEAIRWQSARLFVSLHEGQPQQVAPTLQALAQLALQNNDPHNAARWLIWLERFAPEAPTAWRDAIQAHLPPENLEQIRQEVQRVSQEQLLEPLRRLTIALLAPWGEVPFDG</sequence>
<dbReference type="InterPro" id="IPR005158">
    <property type="entry name" value="BTAD"/>
</dbReference>
<proteinExistence type="inferred from homology"/>
<protein>
    <submittedName>
        <fullName evidence="5">Transcriptional regulator, XRE family</fullName>
    </submittedName>
</protein>
<feature type="domain" description="Bacterial transcriptional activator" evidence="4">
    <location>
        <begin position="105"/>
        <end position="217"/>
    </location>
</feature>